<sequence length="177" mass="20046">MSDLELVQLSINQTHVYRIPPRPSAQGWYCQAWRPEDRIFTGRLKVITTGSECIIRIENTETNQVFVEARYRSADDVERALDSSRYFIVTVEDPNTKRKAQIGIGFERREESFDFNVALQNFLKPHTDAIAPNPELNLGLKEGEKIHININVPKKKHTSSKPAGSGGFSLKLAPPPK</sequence>
<dbReference type="InterPro" id="IPR012466">
    <property type="entry name" value="NECAP_PHear"/>
</dbReference>
<dbReference type="EMBL" id="JAHDYR010000009">
    <property type="protein sequence ID" value="KAG9395654.1"/>
    <property type="molecule type" value="Genomic_DNA"/>
</dbReference>
<dbReference type="Pfam" id="PF07933">
    <property type="entry name" value="DUF1681"/>
    <property type="match status" value="1"/>
</dbReference>
<feature type="domain" description="NECAP PHear" evidence="2">
    <location>
        <begin position="5"/>
        <end position="151"/>
    </location>
</feature>
<name>A0A8J6B8Y8_9EUKA</name>
<dbReference type="SUPFAM" id="SSF50729">
    <property type="entry name" value="PH domain-like"/>
    <property type="match status" value="1"/>
</dbReference>
<organism evidence="3 4">
    <name type="scientific">Carpediemonas membranifera</name>
    <dbReference type="NCBI Taxonomy" id="201153"/>
    <lineage>
        <taxon>Eukaryota</taxon>
        <taxon>Metamonada</taxon>
        <taxon>Carpediemonas-like organisms</taxon>
        <taxon>Carpediemonas</taxon>
    </lineage>
</organism>
<dbReference type="GO" id="GO:0006897">
    <property type="term" value="P:endocytosis"/>
    <property type="evidence" value="ECO:0007669"/>
    <property type="project" value="InterPro"/>
</dbReference>
<protein>
    <submittedName>
        <fullName evidence="3">Adaptin ear-binding coat-associated protein 1 NECAP-1</fullName>
    </submittedName>
</protein>
<keyword evidence="4" id="KW-1185">Reference proteome</keyword>
<dbReference type="CDD" id="cd13228">
    <property type="entry name" value="PHear_NECAP"/>
    <property type="match status" value="1"/>
</dbReference>
<gene>
    <name evidence="3" type="ORF">J8273_2858</name>
</gene>
<feature type="region of interest" description="Disordered" evidence="1">
    <location>
        <begin position="154"/>
        <end position="177"/>
    </location>
</feature>
<reference evidence="3" key="1">
    <citation type="submission" date="2021-05" db="EMBL/GenBank/DDBJ databases">
        <title>A free-living protist that lacks canonical eukaryotic 1 DNA replication and segregation systems.</title>
        <authorList>
            <person name="Salas-Leiva D.E."/>
            <person name="Tromer E.C."/>
            <person name="Curtis B.A."/>
            <person name="Jerlstrom-Hultqvist J."/>
            <person name="Kolisko M."/>
            <person name="Yi Z."/>
            <person name="Salas-Leiva J.S."/>
            <person name="Gallot-Lavallee L."/>
            <person name="Kops G.J.P.L."/>
            <person name="Archibald J.M."/>
            <person name="Simpson A.G.B."/>
            <person name="Roger A.J."/>
        </authorList>
    </citation>
    <scope>NUCLEOTIDE SEQUENCE</scope>
    <source>
        <strain evidence="3">BICM</strain>
    </source>
</reference>
<dbReference type="Gene3D" id="2.30.29.30">
    <property type="entry name" value="Pleckstrin-homology domain (PH domain)/Phosphotyrosine-binding domain (PTB)"/>
    <property type="match status" value="1"/>
</dbReference>
<proteinExistence type="predicted"/>
<dbReference type="PANTHER" id="PTHR12847">
    <property type="entry name" value="ATP-BINDING CASSETTE ABC TRANSPORTER-RELATED"/>
    <property type="match status" value="1"/>
</dbReference>
<evidence type="ECO:0000256" key="1">
    <source>
        <dbReference type="SAM" id="MobiDB-lite"/>
    </source>
</evidence>
<evidence type="ECO:0000313" key="3">
    <source>
        <dbReference type="EMBL" id="KAG9395654.1"/>
    </source>
</evidence>
<comment type="caution">
    <text evidence="3">The sequence shown here is derived from an EMBL/GenBank/DDBJ whole genome shotgun (WGS) entry which is preliminary data.</text>
</comment>
<dbReference type="PANTHER" id="PTHR12847:SF9">
    <property type="entry name" value="NECAP-LIKE PROTEIN CG9132"/>
    <property type="match status" value="1"/>
</dbReference>
<dbReference type="GO" id="GO:0030125">
    <property type="term" value="C:clathrin vesicle coat"/>
    <property type="evidence" value="ECO:0007669"/>
    <property type="project" value="TreeGrafter"/>
</dbReference>
<evidence type="ECO:0000259" key="2">
    <source>
        <dbReference type="Pfam" id="PF07933"/>
    </source>
</evidence>
<evidence type="ECO:0000313" key="4">
    <source>
        <dbReference type="Proteomes" id="UP000717585"/>
    </source>
</evidence>
<dbReference type="InterPro" id="IPR011993">
    <property type="entry name" value="PH-like_dom_sf"/>
</dbReference>
<dbReference type="OrthoDB" id="10265489at2759"/>
<dbReference type="AlphaFoldDB" id="A0A8J6B8Y8"/>
<accession>A0A8J6B8Y8</accession>
<dbReference type="Proteomes" id="UP000717585">
    <property type="component" value="Unassembled WGS sequence"/>
</dbReference>